<sequence>MVMASSEEIRINMAKSSGAHRRKLIYLWGCIAVATIIAVVVGTWATSRHHPPKGTMTVGDAVAGGVVQEEAPAQVNGAVGGDASSEANRVMSLAKALGIPLESVPRDITQNKSGKSDVRQYLERELKSAVASGELDEDDEKAIIGAFEKGIVIPASDGIVAESAPAN</sequence>
<protein>
    <recommendedName>
        <fullName evidence="4">Secreted protein</fullName>
    </recommendedName>
</protein>
<name>A0ABY6TEP4_9CORY</name>
<evidence type="ECO:0008006" key="4">
    <source>
        <dbReference type="Google" id="ProtNLM"/>
    </source>
</evidence>
<dbReference type="EMBL" id="LR134408">
    <property type="protein sequence ID" value="VEH73325.1"/>
    <property type="molecule type" value="Genomic_DNA"/>
</dbReference>
<feature type="transmembrane region" description="Helical" evidence="1">
    <location>
        <begin position="25"/>
        <end position="45"/>
    </location>
</feature>
<dbReference type="Proteomes" id="UP000280707">
    <property type="component" value="Chromosome"/>
</dbReference>
<keyword evidence="1" id="KW-1133">Transmembrane helix</keyword>
<keyword evidence="3" id="KW-1185">Reference proteome</keyword>
<gene>
    <name evidence="2" type="ORF">NCTC934_01621</name>
</gene>
<evidence type="ECO:0000256" key="1">
    <source>
        <dbReference type="SAM" id="Phobius"/>
    </source>
</evidence>
<organism evidence="2 3">
    <name type="scientific">Corynebacterium segmentosum</name>
    <dbReference type="NCBI Taxonomy" id="43990"/>
    <lineage>
        <taxon>Bacteria</taxon>
        <taxon>Bacillati</taxon>
        <taxon>Actinomycetota</taxon>
        <taxon>Actinomycetes</taxon>
        <taxon>Mycobacteriales</taxon>
        <taxon>Corynebacteriaceae</taxon>
        <taxon>Corynebacterium</taxon>
    </lineage>
</organism>
<proteinExistence type="predicted"/>
<evidence type="ECO:0000313" key="2">
    <source>
        <dbReference type="EMBL" id="VEH73325.1"/>
    </source>
</evidence>
<keyword evidence="1" id="KW-0812">Transmembrane</keyword>
<accession>A0ABY6TEP4</accession>
<evidence type="ECO:0000313" key="3">
    <source>
        <dbReference type="Proteomes" id="UP000280707"/>
    </source>
</evidence>
<keyword evidence="1" id="KW-0472">Membrane</keyword>
<reference evidence="2 3" key="1">
    <citation type="submission" date="2018-12" db="EMBL/GenBank/DDBJ databases">
        <authorList>
            <consortium name="Pathogen Informatics"/>
        </authorList>
    </citation>
    <scope>NUCLEOTIDE SEQUENCE [LARGE SCALE GENOMIC DNA]</scope>
    <source>
        <strain evidence="2 3">NCTC934</strain>
    </source>
</reference>